<dbReference type="SUPFAM" id="SSF46955">
    <property type="entry name" value="Putative DNA-binding domain"/>
    <property type="match status" value="1"/>
</dbReference>
<dbReference type="OrthoDB" id="3175318at2"/>
<dbReference type="Pfam" id="PF12728">
    <property type="entry name" value="HTH_17"/>
    <property type="match status" value="1"/>
</dbReference>
<dbReference type="GeneID" id="78359588"/>
<organism evidence="3 4">
    <name type="scientific">Gordonibacter pamelaeae</name>
    <dbReference type="NCBI Taxonomy" id="471189"/>
    <lineage>
        <taxon>Bacteria</taxon>
        <taxon>Bacillati</taxon>
        <taxon>Actinomycetota</taxon>
        <taxon>Coriobacteriia</taxon>
        <taxon>Eggerthellales</taxon>
        <taxon>Eggerthellaceae</taxon>
        <taxon>Gordonibacter</taxon>
    </lineage>
</organism>
<dbReference type="InterPro" id="IPR009061">
    <property type="entry name" value="DNA-bd_dom_put_sf"/>
</dbReference>
<feature type="domain" description="Helix-turn-helix" evidence="2">
    <location>
        <begin position="27"/>
        <end position="73"/>
    </location>
</feature>
<dbReference type="InterPro" id="IPR041657">
    <property type="entry name" value="HTH_17"/>
</dbReference>
<dbReference type="EMBL" id="PPTS01000004">
    <property type="protein sequence ID" value="RDB65232.1"/>
    <property type="molecule type" value="Genomic_DNA"/>
</dbReference>
<comment type="caution">
    <text evidence="3">The sequence shown here is derived from an EMBL/GenBank/DDBJ whole genome shotgun (WGS) entry which is preliminary data.</text>
</comment>
<sequence>MESKNAERLQQAGRPGAAEPSGPMPPLYTVTEVADYLHVSRSTVYRLIEDGSLRGTRIGQALRFTPDNIRELIALGSVDRGA</sequence>
<evidence type="ECO:0000313" key="3">
    <source>
        <dbReference type="EMBL" id="RDB65232.1"/>
    </source>
</evidence>
<name>A0A369M1D2_9ACTN</name>
<evidence type="ECO:0000313" key="4">
    <source>
        <dbReference type="Proteomes" id="UP000254000"/>
    </source>
</evidence>
<feature type="region of interest" description="Disordered" evidence="1">
    <location>
        <begin position="1"/>
        <end position="27"/>
    </location>
</feature>
<dbReference type="RefSeq" id="WP_015760154.1">
    <property type="nucleotide sequence ID" value="NZ_CABMMS010000004.1"/>
</dbReference>
<gene>
    <name evidence="3" type="ORF">C1877_07760</name>
</gene>
<keyword evidence="3" id="KW-0238">DNA-binding</keyword>
<evidence type="ECO:0000259" key="2">
    <source>
        <dbReference type="Pfam" id="PF12728"/>
    </source>
</evidence>
<dbReference type="InterPro" id="IPR010093">
    <property type="entry name" value="SinI_DNA-bd"/>
</dbReference>
<dbReference type="NCBIfam" id="TIGR01764">
    <property type="entry name" value="excise"/>
    <property type="match status" value="1"/>
</dbReference>
<proteinExistence type="predicted"/>
<keyword evidence="4" id="KW-1185">Reference proteome</keyword>
<evidence type="ECO:0000256" key="1">
    <source>
        <dbReference type="SAM" id="MobiDB-lite"/>
    </source>
</evidence>
<dbReference type="Proteomes" id="UP000254000">
    <property type="component" value="Unassembled WGS sequence"/>
</dbReference>
<dbReference type="GO" id="GO:0003677">
    <property type="term" value="F:DNA binding"/>
    <property type="evidence" value="ECO:0007669"/>
    <property type="project" value="UniProtKB-KW"/>
</dbReference>
<protein>
    <submittedName>
        <fullName evidence="3">DNA-binding protein</fullName>
    </submittedName>
</protein>
<accession>A0A369M1D2</accession>
<dbReference type="AlphaFoldDB" id="A0A369M1D2"/>
<reference evidence="3 4" key="1">
    <citation type="journal article" date="2018" name="Elife">
        <title>Discovery and characterization of a prevalent human gut bacterial enzyme sufficient for the inactivation of a family of plant toxins.</title>
        <authorList>
            <person name="Koppel N."/>
            <person name="Bisanz J.E."/>
            <person name="Pandelia M.E."/>
            <person name="Turnbaugh P.J."/>
            <person name="Balskus E.P."/>
        </authorList>
    </citation>
    <scope>NUCLEOTIDE SEQUENCE [LARGE SCALE GENOMIC DNA]</scope>
    <source>
        <strain evidence="3 4">3C</strain>
    </source>
</reference>